<dbReference type="InterPro" id="IPR002121">
    <property type="entry name" value="HRDC_dom"/>
</dbReference>
<feature type="compositionally biased region" description="Basic and acidic residues" evidence="9">
    <location>
        <begin position="817"/>
        <end position="830"/>
    </location>
</feature>
<dbReference type="PANTHER" id="PTHR12124">
    <property type="entry name" value="POLYMYOSITIS/SCLERODERMA AUTOANTIGEN-RELATED"/>
    <property type="match status" value="1"/>
</dbReference>
<feature type="region of interest" description="Disordered" evidence="9">
    <location>
        <begin position="1"/>
        <end position="23"/>
    </location>
</feature>
<dbReference type="SUPFAM" id="SSF47819">
    <property type="entry name" value="HRDC-like"/>
    <property type="match status" value="1"/>
</dbReference>
<comment type="subcellular location">
    <subcellularLocation>
        <location evidence="1">Nucleus</location>
    </subcellularLocation>
</comment>
<evidence type="ECO:0000256" key="9">
    <source>
        <dbReference type="SAM" id="MobiDB-lite"/>
    </source>
</evidence>
<dbReference type="GO" id="GO:0000467">
    <property type="term" value="P:exonucleolytic trimming to generate mature 3'-end of 5.8S rRNA from tricistronic rRNA transcript (SSU-rRNA, 5.8S rRNA, LSU-rRNA)"/>
    <property type="evidence" value="ECO:0007669"/>
    <property type="project" value="InterPro"/>
</dbReference>
<dbReference type="Proteomes" id="UP000076738">
    <property type="component" value="Unassembled WGS sequence"/>
</dbReference>
<accession>A0A167MR54</accession>
<dbReference type="InterPro" id="IPR012588">
    <property type="entry name" value="Exosome-assoc_fac_Rrp6_N"/>
</dbReference>
<evidence type="ECO:0000313" key="12">
    <source>
        <dbReference type="Proteomes" id="UP000076738"/>
    </source>
</evidence>
<dbReference type="Pfam" id="PF08066">
    <property type="entry name" value="PMC2NT"/>
    <property type="match status" value="1"/>
</dbReference>
<dbReference type="Pfam" id="PF00570">
    <property type="entry name" value="HRDC"/>
    <property type="match status" value="1"/>
</dbReference>
<dbReference type="GO" id="GO:0071036">
    <property type="term" value="P:nuclear polyadenylation-dependent snoRNA catabolic process"/>
    <property type="evidence" value="ECO:0007669"/>
    <property type="project" value="TreeGrafter"/>
</dbReference>
<dbReference type="InterPro" id="IPR044876">
    <property type="entry name" value="HRDC_dom_sf"/>
</dbReference>
<dbReference type="PROSITE" id="PS50967">
    <property type="entry name" value="HRDC"/>
    <property type="match status" value="1"/>
</dbReference>
<evidence type="ECO:0000256" key="1">
    <source>
        <dbReference type="ARBA" id="ARBA00004123"/>
    </source>
</evidence>
<dbReference type="GO" id="GO:0071044">
    <property type="term" value="P:histone mRNA catabolic process"/>
    <property type="evidence" value="ECO:0007669"/>
    <property type="project" value="TreeGrafter"/>
</dbReference>
<evidence type="ECO:0000313" key="11">
    <source>
        <dbReference type="EMBL" id="KZO96978.1"/>
    </source>
</evidence>
<sequence length="838" mass="93423">MSSPTPSSSSTPPVPSPLTSFPTYHPQLLTALSSATKLASSLPPDVDFHRSLDRRFARTVDSCAGRLLALAEELLRYSSASASDEKDGKDGKGKAREVLLRDREDVEDRFGAVVDVTDSLLERADTALDEMMGRVSKPLVEVKEPARRRETARPKQLITPSGKLAPEILNARIPKPQLLFPHPPNNYPPAHWHPQLRSKPHALVPLGWKAEGEDAVLLEGRKTAHPYALEIVRSQPPQGALAPAVPREPKGFGETPFAWVDTTEKLSEMLEQLRTAKEIAIDLEHHDYRSYWGIVCLMQVSTREGDWVVDTLALREELEVLNDVFADPSIVKVLHGAHMDIIWLQRDLNLYIVNLFDTYHASRTLSFPAFSLAFLLEFYCNYKADKRFQLADWRIRPLPQEMLDYARSDTHFLLYVYDQIRNDLLQRADGRPELVQKVFDLSKDVALQFWEPERYDAHGEGPNGFNRLATKWNKHFFGAKEAAYRAIHAWRDRIAREEDESLRYVLPNHQLFALAEQCPRDGKGVLKCLQGTFSLSQSKVDELVELIRSTLDLEKDKERERREKAVEVEMKSLQIDNATAKGDPSNRFALLRSAEDEVMEVAGEELPVSLPSVDIWGTAGDSIAASSSSLFGTALLTSNHTIPTIVAHSSSLFGNALPSSSSEQDARFKATIEQVHSSLFLAPTVIPLTETKSAPEIVTAAATAEVPFVPKSARQTKEAQDDRNTIVVVGQKGNKKRKRELQLDDIVAASTSAAPAAETAGPDDLAEDQFPKTSAEDGAFDYSALPNLLDDDPATLGKKKSKKQRKNKSKASFQSSDFKKPPKPRTEPKTGNRSMTFK</sequence>
<dbReference type="STRING" id="1330018.A0A167MR54"/>
<dbReference type="GO" id="GO:0003727">
    <property type="term" value="F:single-stranded RNA binding"/>
    <property type="evidence" value="ECO:0007669"/>
    <property type="project" value="TreeGrafter"/>
</dbReference>
<dbReference type="InterPro" id="IPR002562">
    <property type="entry name" value="3'-5'_exonuclease_dom"/>
</dbReference>
<evidence type="ECO:0000256" key="3">
    <source>
        <dbReference type="ARBA" id="ARBA00022722"/>
    </source>
</evidence>
<dbReference type="AlphaFoldDB" id="A0A167MR54"/>
<dbReference type="GO" id="GO:0071038">
    <property type="term" value="P:TRAMP-dependent tRNA surveillance pathway"/>
    <property type="evidence" value="ECO:0007669"/>
    <property type="project" value="TreeGrafter"/>
</dbReference>
<dbReference type="GO" id="GO:0000175">
    <property type="term" value="F:3'-5'-RNA exonuclease activity"/>
    <property type="evidence" value="ECO:0007669"/>
    <property type="project" value="InterPro"/>
</dbReference>
<dbReference type="EMBL" id="KV417282">
    <property type="protein sequence ID" value="KZO96978.1"/>
    <property type="molecule type" value="Genomic_DNA"/>
</dbReference>
<dbReference type="Gene3D" id="3.30.420.10">
    <property type="entry name" value="Ribonuclease H-like superfamily/Ribonuclease H"/>
    <property type="match status" value="1"/>
</dbReference>
<evidence type="ECO:0000256" key="6">
    <source>
        <dbReference type="ARBA" id="ARBA00022839"/>
    </source>
</evidence>
<dbReference type="GO" id="GO:0000176">
    <property type="term" value="C:nuclear exosome (RNase complex)"/>
    <property type="evidence" value="ECO:0007669"/>
    <property type="project" value="InterPro"/>
</dbReference>
<name>A0A167MR54_CALVF</name>
<keyword evidence="7" id="KW-0539">Nucleus</keyword>
<evidence type="ECO:0000256" key="4">
    <source>
        <dbReference type="ARBA" id="ARBA00022801"/>
    </source>
</evidence>
<keyword evidence="2" id="KW-0698">rRNA processing</keyword>
<evidence type="ECO:0000259" key="10">
    <source>
        <dbReference type="PROSITE" id="PS50967"/>
    </source>
</evidence>
<protein>
    <recommendedName>
        <fullName evidence="10">HRDC domain-containing protein</fullName>
    </recommendedName>
</protein>
<keyword evidence="6" id="KW-0269">Exonuclease</keyword>
<keyword evidence="5" id="KW-0271">Exosome</keyword>
<dbReference type="SMART" id="SM00474">
    <property type="entry name" value="35EXOc"/>
    <property type="match status" value="1"/>
</dbReference>
<dbReference type="SUPFAM" id="SSF53098">
    <property type="entry name" value="Ribonuclease H-like"/>
    <property type="match status" value="1"/>
</dbReference>
<evidence type="ECO:0000256" key="8">
    <source>
        <dbReference type="ARBA" id="ARBA00043957"/>
    </source>
</evidence>
<dbReference type="InterPro" id="IPR010997">
    <property type="entry name" value="HRDC-like_sf"/>
</dbReference>
<gene>
    <name evidence="11" type="ORF">CALVIDRAFT_563610</name>
</gene>
<dbReference type="InterPro" id="IPR045092">
    <property type="entry name" value="Rrp6-like"/>
</dbReference>
<dbReference type="GO" id="GO:0071035">
    <property type="term" value="P:nuclear polyadenylation-dependent rRNA catabolic process"/>
    <property type="evidence" value="ECO:0007669"/>
    <property type="project" value="TreeGrafter"/>
</dbReference>
<dbReference type="FunFam" id="1.10.150.80:FF:000001">
    <property type="entry name" value="Putative exosome component 10"/>
    <property type="match status" value="1"/>
</dbReference>
<dbReference type="GO" id="GO:0071039">
    <property type="term" value="P:nuclear polyadenylation-dependent CUT catabolic process"/>
    <property type="evidence" value="ECO:0007669"/>
    <property type="project" value="TreeGrafter"/>
</dbReference>
<feature type="compositionally biased region" description="Basic residues" evidence="9">
    <location>
        <begin position="797"/>
        <end position="809"/>
    </location>
</feature>
<comment type="similarity">
    <text evidence="8">Belongs to the exosome component 10/RRP6 family.</text>
</comment>
<evidence type="ECO:0000256" key="7">
    <source>
        <dbReference type="ARBA" id="ARBA00023242"/>
    </source>
</evidence>
<keyword evidence="12" id="KW-1185">Reference proteome</keyword>
<dbReference type="Pfam" id="PF01612">
    <property type="entry name" value="DNA_pol_A_exo1"/>
    <property type="match status" value="1"/>
</dbReference>
<dbReference type="InterPro" id="IPR049559">
    <property type="entry name" value="Rrp6p-like_exo"/>
</dbReference>
<dbReference type="CDD" id="cd06147">
    <property type="entry name" value="Rrp6p_like_exo"/>
    <property type="match status" value="1"/>
</dbReference>
<organism evidence="11 12">
    <name type="scientific">Calocera viscosa (strain TUFC12733)</name>
    <dbReference type="NCBI Taxonomy" id="1330018"/>
    <lineage>
        <taxon>Eukaryota</taxon>
        <taxon>Fungi</taxon>
        <taxon>Dikarya</taxon>
        <taxon>Basidiomycota</taxon>
        <taxon>Agaricomycotina</taxon>
        <taxon>Dacrymycetes</taxon>
        <taxon>Dacrymycetales</taxon>
        <taxon>Dacrymycetaceae</taxon>
        <taxon>Calocera</taxon>
    </lineage>
</organism>
<dbReference type="GO" id="GO:0071051">
    <property type="term" value="P:poly(A)-dependent snoRNA 3'-end processing"/>
    <property type="evidence" value="ECO:0007669"/>
    <property type="project" value="TreeGrafter"/>
</dbReference>
<dbReference type="GO" id="GO:0005730">
    <property type="term" value="C:nucleolus"/>
    <property type="evidence" value="ECO:0007669"/>
    <property type="project" value="TreeGrafter"/>
</dbReference>
<evidence type="ECO:0000256" key="5">
    <source>
        <dbReference type="ARBA" id="ARBA00022835"/>
    </source>
</evidence>
<dbReference type="SMART" id="SM00341">
    <property type="entry name" value="HRDC"/>
    <property type="match status" value="1"/>
</dbReference>
<dbReference type="PANTHER" id="PTHR12124:SF47">
    <property type="entry name" value="EXOSOME COMPONENT 10"/>
    <property type="match status" value="1"/>
</dbReference>
<reference evidence="11 12" key="1">
    <citation type="journal article" date="2016" name="Mol. Biol. Evol.">
        <title>Comparative Genomics of Early-Diverging Mushroom-Forming Fungi Provides Insights into the Origins of Lignocellulose Decay Capabilities.</title>
        <authorList>
            <person name="Nagy L.G."/>
            <person name="Riley R."/>
            <person name="Tritt A."/>
            <person name="Adam C."/>
            <person name="Daum C."/>
            <person name="Floudas D."/>
            <person name="Sun H."/>
            <person name="Yadav J.S."/>
            <person name="Pangilinan J."/>
            <person name="Larsson K.H."/>
            <person name="Matsuura K."/>
            <person name="Barry K."/>
            <person name="Labutti K."/>
            <person name="Kuo R."/>
            <person name="Ohm R.A."/>
            <person name="Bhattacharya S.S."/>
            <person name="Shirouzu T."/>
            <person name="Yoshinaga Y."/>
            <person name="Martin F.M."/>
            <person name="Grigoriev I.V."/>
            <person name="Hibbett D.S."/>
        </authorList>
    </citation>
    <scope>NUCLEOTIDE SEQUENCE [LARGE SCALE GENOMIC DNA]</scope>
    <source>
        <strain evidence="11 12">TUFC12733</strain>
    </source>
</reference>
<evidence type="ECO:0000256" key="2">
    <source>
        <dbReference type="ARBA" id="ARBA00022552"/>
    </source>
</evidence>
<dbReference type="Gene3D" id="1.10.150.80">
    <property type="entry name" value="HRDC domain"/>
    <property type="match status" value="1"/>
</dbReference>
<keyword evidence="3" id="KW-0540">Nuclease</keyword>
<dbReference type="InterPro" id="IPR036397">
    <property type="entry name" value="RNaseH_sf"/>
</dbReference>
<proteinExistence type="inferred from homology"/>
<dbReference type="GO" id="GO:0071037">
    <property type="term" value="P:nuclear polyadenylation-dependent snRNA catabolic process"/>
    <property type="evidence" value="ECO:0007669"/>
    <property type="project" value="TreeGrafter"/>
</dbReference>
<feature type="region of interest" description="Disordered" evidence="9">
    <location>
        <begin position="752"/>
        <end position="838"/>
    </location>
</feature>
<dbReference type="InterPro" id="IPR012337">
    <property type="entry name" value="RNaseH-like_sf"/>
</dbReference>
<keyword evidence="4" id="KW-0378">Hydrolase</keyword>
<dbReference type="GO" id="GO:0071040">
    <property type="term" value="P:nuclear polyadenylation-dependent antisense transcript catabolic process"/>
    <property type="evidence" value="ECO:0007669"/>
    <property type="project" value="TreeGrafter"/>
</dbReference>
<feature type="domain" description="HRDC" evidence="10">
    <location>
        <begin position="477"/>
        <end position="557"/>
    </location>
</feature>
<dbReference type="OrthoDB" id="2250022at2759"/>
<dbReference type="GO" id="GO:0000166">
    <property type="term" value="F:nucleotide binding"/>
    <property type="evidence" value="ECO:0007669"/>
    <property type="project" value="InterPro"/>
</dbReference>
<dbReference type="FunFam" id="3.30.420.10:FF:000059">
    <property type="entry name" value="Exosome complex exonuclease Rrp6"/>
    <property type="match status" value="1"/>
</dbReference>